<dbReference type="EMBL" id="MU004318">
    <property type="protein sequence ID" value="KAF2658071.1"/>
    <property type="molecule type" value="Genomic_DNA"/>
</dbReference>
<evidence type="ECO:0000313" key="2">
    <source>
        <dbReference type="EMBL" id="KAF2658071.1"/>
    </source>
</evidence>
<dbReference type="AlphaFoldDB" id="A0A6A6TFF7"/>
<reference evidence="2" key="1">
    <citation type="journal article" date="2020" name="Stud. Mycol.">
        <title>101 Dothideomycetes genomes: a test case for predicting lifestyles and emergence of pathogens.</title>
        <authorList>
            <person name="Haridas S."/>
            <person name="Albert R."/>
            <person name="Binder M."/>
            <person name="Bloem J."/>
            <person name="Labutti K."/>
            <person name="Salamov A."/>
            <person name="Andreopoulos B."/>
            <person name="Baker S."/>
            <person name="Barry K."/>
            <person name="Bills G."/>
            <person name="Bluhm B."/>
            <person name="Cannon C."/>
            <person name="Castanera R."/>
            <person name="Culley D."/>
            <person name="Daum C."/>
            <person name="Ezra D."/>
            <person name="Gonzalez J."/>
            <person name="Henrissat B."/>
            <person name="Kuo A."/>
            <person name="Liang C."/>
            <person name="Lipzen A."/>
            <person name="Lutzoni F."/>
            <person name="Magnuson J."/>
            <person name="Mondo S."/>
            <person name="Nolan M."/>
            <person name="Ohm R."/>
            <person name="Pangilinan J."/>
            <person name="Park H.-J."/>
            <person name="Ramirez L."/>
            <person name="Alfaro M."/>
            <person name="Sun H."/>
            <person name="Tritt A."/>
            <person name="Yoshinaga Y."/>
            <person name="Zwiers L.-H."/>
            <person name="Turgeon B."/>
            <person name="Goodwin S."/>
            <person name="Spatafora J."/>
            <person name="Crous P."/>
            <person name="Grigoriev I."/>
        </authorList>
    </citation>
    <scope>NUCLEOTIDE SEQUENCE</scope>
    <source>
        <strain evidence="2">CBS 122681</strain>
    </source>
</reference>
<accession>A0A6A6TFF7</accession>
<proteinExistence type="predicted"/>
<name>A0A6A6TFF7_9PLEO</name>
<feature type="compositionally biased region" description="Basic and acidic residues" evidence="1">
    <location>
        <begin position="91"/>
        <end position="102"/>
    </location>
</feature>
<feature type="non-terminal residue" evidence="2">
    <location>
        <position position="161"/>
    </location>
</feature>
<keyword evidence="3" id="KW-1185">Reference proteome</keyword>
<organism evidence="2 3">
    <name type="scientific">Lophiostoma macrostomum CBS 122681</name>
    <dbReference type="NCBI Taxonomy" id="1314788"/>
    <lineage>
        <taxon>Eukaryota</taxon>
        <taxon>Fungi</taxon>
        <taxon>Dikarya</taxon>
        <taxon>Ascomycota</taxon>
        <taxon>Pezizomycotina</taxon>
        <taxon>Dothideomycetes</taxon>
        <taxon>Pleosporomycetidae</taxon>
        <taxon>Pleosporales</taxon>
        <taxon>Lophiostomataceae</taxon>
        <taxon>Lophiostoma</taxon>
    </lineage>
</organism>
<evidence type="ECO:0000313" key="3">
    <source>
        <dbReference type="Proteomes" id="UP000799324"/>
    </source>
</evidence>
<gene>
    <name evidence="2" type="ORF">K491DRAFT_690423</name>
</gene>
<evidence type="ECO:0000256" key="1">
    <source>
        <dbReference type="SAM" id="MobiDB-lite"/>
    </source>
</evidence>
<protein>
    <submittedName>
        <fullName evidence="2">Uncharacterized protein</fullName>
    </submittedName>
</protein>
<feature type="region of interest" description="Disordered" evidence="1">
    <location>
        <begin position="72"/>
        <end position="120"/>
    </location>
</feature>
<sequence length="161" mass="17763">MRMCEFGLARLTVKEPRVASDHSWMEHRACDHSVLDALPCCIYALPIRKLSRIHTRTTKICRPSNLVSASASLSLTQPSPSKKKVSSIDRGQPRETPTESHRFDKRTHRAQQPRTIGAPPGDLHLGSCVGLGHFRAGQDRRGMRGDEFCGEGIGLIHVACG</sequence>
<dbReference type="Proteomes" id="UP000799324">
    <property type="component" value="Unassembled WGS sequence"/>
</dbReference>